<dbReference type="HOGENOM" id="CLU_287575_0_0_1"/>
<feature type="compositionally biased region" description="Polar residues" evidence="1">
    <location>
        <begin position="285"/>
        <end position="304"/>
    </location>
</feature>
<protein>
    <submittedName>
        <fullName evidence="3">Uncharacterized protein</fullName>
    </submittedName>
</protein>
<dbReference type="eggNOG" id="ENOG502RA8B">
    <property type="taxonomic scope" value="Eukaryota"/>
</dbReference>
<proteinExistence type="predicted"/>
<dbReference type="STRING" id="1213857.N4V270"/>
<dbReference type="OrthoDB" id="4850761at2759"/>
<comment type="caution">
    <text evidence="3">The sequence shown here is derived from an EMBL/GenBank/DDBJ whole genome shotgun (WGS) entry which is preliminary data.</text>
</comment>
<gene>
    <name evidence="3" type="ORF">Cob_v000463</name>
</gene>
<sequence length="1071" mass="118580">MPIIRQPWEHALASCGLPIATNGLRAGLRAWWPVGVAHDIYETRLKSSVDELATLTTVEHAVTFIRLYMVGKSEVMAQAVIMVFCMDERAAETTKECPKKSGILKGFTGFTLGAGSLPLELQRPSRLLAGESSRSNLGQAAENSLRNADVFSTHPSPVIGRRFLRNEGGGRLTSWAVGGVVLRWDDTFFQLTAEHTSTEEESLDETFVSSPSIRKCTIDGLEDMDDSSSDVLDHEILSHGSATPELSLYSPSFVSRGDTSDQISLEDGSLANSIGIWEPDDTFSVKETTGSSDTPGTSLSTTYGGPQPSGDRDSIGKVGSVALQSSEGSQPGLDYAAVAVDVSLDSDFVNNISIIDDGARKLLRVSDVATSSNRERRVLLATQADSFKTGLILPGTTLFSKKGSSSFENLKTIQLDETVSLGDCGSAVIDRDSGALHGHLVRGCPGTGTAYVVPAFDVLQDLASRGIKARLAPSDADSVELTKQLSIQHRGKSALTLGMEELRPPETSGRYPTRQHSSHGAAANWSNIFSTRRPVGYDDFDFLNLTSCYGVRPEDEVWDLIFDDGLSTEVFQAEELRRFCKNVTIDGLRRHEFQKPCVWLDDRDSLRKKKLTRSGCVTISNLFRILREKRVEDTLKADRRLLYIPRFSPEAAFILAACLGKDGHMLGTLMYHHLTSRPLFDVEIRNNQQFGIKFQIPYYVWRNSENTRDLASETNVNEDGAQLSDISFLFDNPRASAASTSQTLYRSQMSFMVLGYDKWRWTGYFMADRFLESPGNWDVFHGDEEHLPYGFEIDPIRSHFVDPISLIWSPRQYFLVVLETRLKQVAKEWAHVARRLEKASKCQPSSLDVGPIGVAASRANNRKPGSWRSRYIALLTELLQTLSETIEAWNQFESRDLTTSSDFSSEDTGSPTYGELLHSVRRSAGGLKLCRTMLEGLRGRCEREVFHEQLQTDSDVVSPRGPTEASNFYLQYILAALSSTLPILAAASLVDMDFIFTSTPVAFGVYVVIFMALPTGIVIALKSGSILRRRVATAVHSRPASPSVEWSGELPHRRRLPTLPLFRRPKTREIL</sequence>
<evidence type="ECO:0000256" key="2">
    <source>
        <dbReference type="SAM" id="Phobius"/>
    </source>
</evidence>
<dbReference type="Proteomes" id="UP000014480">
    <property type="component" value="Unassembled WGS sequence"/>
</dbReference>
<keyword evidence="2" id="KW-0812">Transmembrane</keyword>
<reference evidence="4" key="2">
    <citation type="journal article" date="2019" name="Mol. Plant Microbe Interact.">
        <title>Genome sequence resources for four phytopathogenic fungi from the Colletotrichum orbiculare species complex.</title>
        <authorList>
            <person name="Gan P."/>
            <person name="Tsushima A."/>
            <person name="Narusaka M."/>
            <person name="Narusaka Y."/>
            <person name="Takano Y."/>
            <person name="Kubo Y."/>
            <person name="Shirasu K."/>
        </authorList>
    </citation>
    <scope>GENOME REANNOTATION</scope>
    <source>
        <strain evidence="4">104-T / ATCC 96160 / CBS 514.97 / LARS 414 / MAFF 240422</strain>
    </source>
</reference>
<dbReference type="AlphaFoldDB" id="N4V270"/>
<keyword evidence="2" id="KW-1133">Transmembrane helix</keyword>
<feature type="region of interest" description="Disordered" evidence="1">
    <location>
        <begin position="282"/>
        <end position="316"/>
    </location>
</feature>
<accession>N4V270</accession>
<evidence type="ECO:0000313" key="4">
    <source>
        <dbReference type="Proteomes" id="UP000014480"/>
    </source>
</evidence>
<name>N4V270_COLOR</name>
<evidence type="ECO:0000313" key="3">
    <source>
        <dbReference type="EMBL" id="TDZ25775.1"/>
    </source>
</evidence>
<reference evidence="4" key="1">
    <citation type="journal article" date="2013" name="New Phytol.">
        <title>Comparative genomic and transcriptomic analyses reveal the hemibiotrophic stage shift of Colletotrichum fungi.</title>
        <authorList>
            <person name="Gan P."/>
            <person name="Ikeda K."/>
            <person name="Irieda H."/>
            <person name="Narusaka M."/>
            <person name="O'Connell R.J."/>
            <person name="Narusaka Y."/>
            <person name="Takano Y."/>
            <person name="Kubo Y."/>
            <person name="Shirasu K."/>
        </authorList>
    </citation>
    <scope>NUCLEOTIDE SEQUENCE [LARGE SCALE GENOMIC DNA]</scope>
    <source>
        <strain evidence="4">104-T / ATCC 96160 / CBS 514.97 / LARS 414 / MAFF 240422</strain>
    </source>
</reference>
<organism evidence="3 4">
    <name type="scientific">Colletotrichum orbiculare (strain 104-T / ATCC 96160 / CBS 514.97 / LARS 414 / MAFF 240422)</name>
    <name type="common">Cucumber anthracnose fungus</name>
    <name type="synonym">Colletotrichum lagenarium</name>
    <dbReference type="NCBI Taxonomy" id="1213857"/>
    <lineage>
        <taxon>Eukaryota</taxon>
        <taxon>Fungi</taxon>
        <taxon>Dikarya</taxon>
        <taxon>Ascomycota</taxon>
        <taxon>Pezizomycotina</taxon>
        <taxon>Sordariomycetes</taxon>
        <taxon>Hypocreomycetidae</taxon>
        <taxon>Glomerellales</taxon>
        <taxon>Glomerellaceae</taxon>
        <taxon>Colletotrichum</taxon>
        <taxon>Colletotrichum orbiculare species complex</taxon>
    </lineage>
</organism>
<dbReference type="EMBL" id="AMCV02000001">
    <property type="protein sequence ID" value="TDZ25775.1"/>
    <property type="molecule type" value="Genomic_DNA"/>
</dbReference>
<keyword evidence="2" id="KW-0472">Membrane</keyword>
<keyword evidence="4" id="KW-1185">Reference proteome</keyword>
<feature type="transmembrane region" description="Helical" evidence="2">
    <location>
        <begin position="1001"/>
        <end position="1021"/>
    </location>
</feature>
<evidence type="ECO:0000256" key="1">
    <source>
        <dbReference type="SAM" id="MobiDB-lite"/>
    </source>
</evidence>